<dbReference type="InterPro" id="IPR051267">
    <property type="entry name" value="STEAP_metalloreductase"/>
</dbReference>
<dbReference type="Proteomes" id="UP001550378">
    <property type="component" value="Unassembled WGS sequence"/>
</dbReference>
<dbReference type="PANTHER" id="PTHR14239">
    <property type="entry name" value="DUDULIN-RELATED"/>
    <property type="match status" value="1"/>
</dbReference>
<proteinExistence type="predicted"/>
<dbReference type="InterPro" id="IPR028939">
    <property type="entry name" value="P5C_Rdtase_cat_N"/>
</dbReference>
<name>A0ABV2WGR0_9ACTN</name>
<dbReference type="RefSeq" id="WP_359657839.1">
    <property type="nucleotide sequence ID" value="NZ_JBEXZO010000012.1"/>
</dbReference>
<evidence type="ECO:0000313" key="3">
    <source>
        <dbReference type="EMBL" id="MEU0712538.1"/>
    </source>
</evidence>
<reference evidence="3 4" key="1">
    <citation type="submission" date="2024-06" db="EMBL/GenBank/DDBJ databases">
        <title>The Natural Products Discovery Center: Release of the First 8490 Sequenced Strains for Exploring Actinobacteria Biosynthetic Diversity.</title>
        <authorList>
            <person name="Kalkreuter E."/>
            <person name="Kautsar S.A."/>
            <person name="Yang D."/>
            <person name="Bader C.D."/>
            <person name="Teijaro C.N."/>
            <person name="Fluegel L."/>
            <person name="Davis C.M."/>
            <person name="Simpson J.R."/>
            <person name="Lauterbach L."/>
            <person name="Steele A.D."/>
            <person name="Gui C."/>
            <person name="Meng S."/>
            <person name="Li G."/>
            <person name="Viehrig K."/>
            <person name="Ye F."/>
            <person name="Su P."/>
            <person name="Kiefer A.F."/>
            <person name="Nichols A."/>
            <person name="Cepeda A.J."/>
            <person name="Yan W."/>
            <person name="Fan B."/>
            <person name="Jiang Y."/>
            <person name="Adhikari A."/>
            <person name="Zheng C.-J."/>
            <person name="Schuster L."/>
            <person name="Cowan T.M."/>
            <person name="Smanski M.J."/>
            <person name="Chevrette M.G."/>
            <person name="De Carvalho L.P.S."/>
            <person name="Shen B."/>
        </authorList>
    </citation>
    <scope>NUCLEOTIDE SEQUENCE [LARGE SCALE GENOMIC DNA]</scope>
    <source>
        <strain evidence="3 4">NPDC006337</strain>
    </source>
</reference>
<evidence type="ECO:0000256" key="1">
    <source>
        <dbReference type="ARBA" id="ARBA00023002"/>
    </source>
</evidence>
<accession>A0ABV2WGR0</accession>
<dbReference type="Gene3D" id="3.40.50.720">
    <property type="entry name" value="NAD(P)-binding Rossmann-like Domain"/>
    <property type="match status" value="1"/>
</dbReference>
<protein>
    <submittedName>
        <fullName evidence="3">NAD(P)-binding domain-containing protein</fullName>
    </submittedName>
</protein>
<evidence type="ECO:0000313" key="4">
    <source>
        <dbReference type="Proteomes" id="UP001550378"/>
    </source>
</evidence>
<keyword evidence="4" id="KW-1185">Reference proteome</keyword>
<feature type="domain" description="Pyrroline-5-carboxylate reductase catalytic N-terminal" evidence="2">
    <location>
        <begin position="2"/>
        <end position="106"/>
    </location>
</feature>
<dbReference type="InterPro" id="IPR036291">
    <property type="entry name" value="NAD(P)-bd_dom_sf"/>
</dbReference>
<comment type="caution">
    <text evidence="3">The sequence shown here is derived from an EMBL/GenBank/DDBJ whole genome shotgun (WGS) entry which is preliminary data.</text>
</comment>
<dbReference type="Pfam" id="PF03807">
    <property type="entry name" value="F420_oxidored"/>
    <property type="match status" value="1"/>
</dbReference>
<organism evidence="3 4">
    <name type="scientific">Streptomyces lavendulocolor</name>
    <dbReference type="NCBI Taxonomy" id="67316"/>
    <lineage>
        <taxon>Bacteria</taxon>
        <taxon>Bacillati</taxon>
        <taxon>Actinomycetota</taxon>
        <taxon>Actinomycetes</taxon>
        <taxon>Kitasatosporales</taxon>
        <taxon>Streptomycetaceae</taxon>
        <taxon>Streptomyces</taxon>
    </lineage>
</organism>
<sequence>MKIAILGTGAGARCHATALAGLGHDVTVGTRDPGATLARTEPDMMGTPPFAGFLADHPGLALATFADAAAAGEVVVNGIDGANAVAALTALPGPALAGKTLIDYAVPYVYQQEGDAEHPWPTPWGVMPRLATLDTDSLAEQIQRALPATKVVKAFVTQEQQTVVAPNTVGSGDHTMFVAGDHPDAKETATALLRAYGWRDILDLGSLHAARGMEMYAHFHMAVNLALGGRPFGVKIVR</sequence>
<dbReference type="EMBL" id="JBEXZR010000064">
    <property type="protein sequence ID" value="MEU0712538.1"/>
    <property type="molecule type" value="Genomic_DNA"/>
</dbReference>
<gene>
    <name evidence="3" type="ORF">ABZ508_34835</name>
</gene>
<dbReference type="SUPFAM" id="SSF51735">
    <property type="entry name" value="NAD(P)-binding Rossmann-fold domains"/>
    <property type="match status" value="1"/>
</dbReference>
<keyword evidence="1" id="KW-0560">Oxidoreductase</keyword>
<evidence type="ECO:0000259" key="2">
    <source>
        <dbReference type="Pfam" id="PF03807"/>
    </source>
</evidence>